<sequence length="344" mass="38191">MNLQDFINANEIALYIKNLPLQVTLDKALFPNDKQLGMELEVAKGAKQRSVALRMSTFDVAVKPRTLKADINIEKKEMPFFKESVLIKEKDRQQMLLAMKANNQELVNQILNQIFGNYKALVDGAEVQATRMRAQLLQSGEIKIITDDGDVVVDYGIPSDHKEVLAGTAKWSDKTANIVGDIERWQNTLVAEGYAKPNRMLMTQKTFGYIRANAAIESEIKGISNVVVTDKLVKNYLKEKLEIEVGILNGVFTAEDGSTMNLYEDNKVTLIPQGALGKTMYGTTPEEADKIFGSSKLDTQIVNTGVAITTMAKEDPVTVETKVSQLVLPSFERADECFFATVAE</sequence>
<name>A0A4Q0VEM2_CLOTA</name>
<dbReference type="InterPro" id="IPR053738">
    <property type="entry name" value="Lambda_capsid_assembly"/>
</dbReference>
<organism evidence="1 2">
    <name type="scientific">Clostridium tetani</name>
    <dbReference type="NCBI Taxonomy" id="1513"/>
    <lineage>
        <taxon>Bacteria</taxon>
        <taxon>Bacillati</taxon>
        <taxon>Bacillota</taxon>
        <taxon>Clostridia</taxon>
        <taxon>Eubacteriales</taxon>
        <taxon>Clostridiaceae</taxon>
        <taxon>Clostridium</taxon>
    </lineage>
</organism>
<evidence type="ECO:0000313" key="1">
    <source>
        <dbReference type="EMBL" id="RXI50688.1"/>
    </source>
</evidence>
<gene>
    <name evidence="1" type="ORF">DP130_01605</name>
</gene>
<dbReference type="Proteomes" id="UP000290921">
    <property type="component" value="Unassembled WGS sequence"/>
</dbReference>
<protein>
    <submittedName>
        <fullName evidence="1">Major capsid protein</fullName>
    </submittedName>
</protein>
<proteinExistence type="predicted"/>
<comment type="caution">
    <text evidence="1">The sequence shown here is derived from an EMBL/GenBank/DDBJ whole genome shotgun (WGS) entry which is preliminary data.</text>
</comment>
<dbReference type="Pfam" id="PF03864">
    <property type="entry name" value="Phage_cap_E"/>
    <property type="match status" value="1"/>
</dbReference>
<evidence type="ECO:0000313" key="2">
    <source>
        <dbReference type="Proteomes" id="UP000290921"/>
    </source>
</evidence>
<accession>A0A4Q0VEM2</accession>
<dbReference type="Gene3D" id="3.90.1690.10">
    <property type="entry name" value="phage-related protein like domain"/>
    <property type="match status" value="1"/>
</dbReference>
<dbReference type="EMBL" id="QMAP01000001">
    <property type="protein sequence ID" value="RXI50688.1"/>
    <property type="molecule type" value="Genomic_DNA"/>
</dbReference>
<dbReference type="InterPro" id="IPR005564">
    <property type="entry name" value="Major_capsid_GpE"/>
</dbReference>
<dbReference type="RefSeq" id="WP_115604766.1">
    <property type="nucleotide sequence ID" value="NZ_AP026804.1"/>
</dbReference>
<reference evidence="1 2" key="1">
    <citation type="submission" date="2018-06" db="EMBL/GenBank/DDBJ databases">
        <title>Genome conservation of Clostridium tetani.</title>
        <authorList>
            <person name="Bruggemann H."/>
            <person name="Popoff M.R."/>
        </authorList>
    </citation>
    <scope>NUCLEOTIDE SEQUENCE [LARGE SCALE GENOMIC DNA]</scope>
    <source>
        <strain evidence="1 2">2017.061</strain>
    </source>
</reference>
<dbReference type="AlphaFoldDB" id="A0A4Q0VEM2"/>